<feature type="compositionally biased region" description="Basic residues" evidence="1">
    <location>
        <begin position="434"/>
        <end position="443"/>
    </location>
</feature>
<dbReference type="SUPFAM" id="SSF51197">
    <property type="entry name" value="Clavaminate synthase-like"/>
    <property type="match status" value="1"/>
</dbReference>
<evidence type="ECO:0000313" key="3">
    <source>
        <dbReference type="EMBL" id="KUJ17269.1"/>
    </source>
</evidence>
<feature type="region of interest" description="Disordered" evidence="1">
    <location>
        <begin position="1"/>
        <end position="25"/>
    </location>
</feature>
<name>A0A194XAU5_MOLSC</name>
<dbReference type="PROSITE" id="PS51184">
    <property type="entry name" value="JMJC"/>
    <property type="match status" value="1"/>
</dbReference>
<dbReference type="RefSeq" id="XP_018071624.1">
    <property type="nucleotide sequence ID" value="XM_018219763.1"/>
</dbReference>
<dbReference type="KEGG" id="psco:LY89DRAFT_733134"/>
<dbReference type="Gene3D" id="2.60.120.650">
    <property type="entry name" value="Cupin"/>
    <property type="match status" value="1"/>
</dbReference>
<reference evidence="3 4" key="1">
    <citation type="submission" date="2015-10" db="EMBL/GenBank/DDBJ databases">
        <title>Full genome of DAOMC 229536 Phialocephala scopiformis, a fungal endophyte of spruce producing the potent anti-insectan compound rugulosin.</title>
        <authorList>
            <consortium name="DOE Joint Genome Institute"/>
            <person name="Walker A.K."/>
            <person name="Frasz S.L."/>
            <person name="Seifert K.A."/>
            <person name="Miller J.D."/>
            <person name="Mondo S.J."/>
            <person name="Labutti K."/>
            <person name="Lipzen A."/>
            <person name="Dockter R."/>
            <person name="Kennedy M."/>
            <person name="Grigoriev I.V."/>
            <person name="Spatafora J.W."/>
        </authorList>
    </citation>
    <scope>NUCLEOTIDE SEQUENCE [LARGE SCALE GENOMIC DNA]</scope>
    <source>
        <strain evidence="3 4">CBS 120377</strain>
    </source>
</reference>
<dbReference type="SMART" id="SM00558">
    <property type="entry name" value="JmjC"/>
    <property type="match status" value="1"/>
</dbReference>
<sequence length="450" mass="51226">MKKPVECAKKSVTSETPQRDHTQVPPSIVRTNKDLLLDCLYEFESSTRRMLEDITLSTPEEASSEIKEMWTQSTTTYPHIYDSDLCWNSNRPSSKDLIIHTINLIADRKEAEAKGIADDYEVYVPAFSKSLLDENMDPLTAIAQLYEPDKTNPVALVGYRLPDLIPEHSFDTPVALTKHVEPFPEGNLQILLTPKFWTTDLHIDNNDGLATTIGPTEKIWLTFPPTTKNLKHMKEADTQRSKLARIGKLLEGGLIYKTTSAQAIYVPIGCIHAVFTTHGGFLLSIDFSTPQSAKVLSSLFKSDFHIRKDPYALAELPHQFIECVDRALRENRPLLGVTAWIDTRDYILEWADCSGDRSEVTRNTFWIERRSDWKKKVDKTWKNFLSSPASRDIICPCGEMANGESFREHFRAKHLFTKTAVSGKLKLSKETKNIPKRAKRKRRGSDDTIR</sequence>
<proteinExistence type="predicted"/>
<dbReference type="EMBL" id="KQ947414">
    <property type="protein sequence ID" value="KUJ17269.1"/>
    <property type="molecule type" value="Genomic_DNA"/>
</dbReference>
<gene>
    <name evidence="3" type="ORF">LY89DRAFT_733134</name>
</gene>
<evidence type="ECO:0000313" key="4">
    <source>
        <dbReference type="Proteomes" id="UP000070700"/>
    </source>
</evidence>
<evidence type="ECO:0000259" key="2">
    <source>
        <dbReference type="PROSITE" id="PS51184"/>
    </source>
</evidence>
<accession>A0A194XAU5</accession>
<dbReference type="InParanoid" id="A0A194XAU5"/>
<dbReference type="OrthoDB" id="5331193at2759"/>
<dbReference type="AlphaFoldDB" id="A0A194XAU5"/>
<dbReference type="Proteomes" id="UP000070700">
    <property type="component" value="Unassembled WGS sequence"/>
</dbReference>
<dbReference type="InterPro" id="IPR003347">
    <property type="entry name" value="JmjC_dom"/>
</dbReference>
<protein>
    <recommendedName>
        <fullName evidence="2">JmjC domain-containing protein</fullName>
    </recommendedName>
</protein>
<keyword evidence="4" id="KW-1185">Reference proteome</keyword>
<feature type="region of interest" description="Disordered" evidence="1">
    <location>
        <begin position="427"/>
        <end position="450"/>
    </location>
</feature>
<feature type="domain" description="JmjC" evidence="2">
    <location>
        <begin position="150"/>
        <end position="304"/>
    </location>
</feature>
<evidence type="ECO:0000256" key="1">
    <source>
        <dbReference type="SAM" id="MobiDB-lite"/>
    </source>
</evidence>
<organism evidence="3 4">
    <name type="scientific">Mollisia scopiformis</name>
    <name type="common">Conifer needle endophyte fungus</name>
    <name type="synonym">Phialocephala scopiformis</name>
    <dbReference type="NCBI Taxonomy" id="149040"/>
    <lineage>
        <taxon>Eukaryota</taxon>
        <taxon>Fungi</taxon>
        <taxon>Dikarya</taxon>
        <taxon>Ascomycota</taxon>
        <taxon>Pezizomycotina</taxon>
        <taxon>Leotiomycetes</taxon>
        <taxon>Helotiales</taxon>
        <taxon>Mollisiaceae</taxon>
        <taxon>Mollisia</taxon>
    </lineage>
</organism>
<dbReference type="GeneID" id="28829489"/>
<dbReference type="STRING" id="149040.A0A194XAU5"/>